<feature type="transmembrane region" description="Helical" evidence="1">
    <location>
        <begin position="39"/>
        <end position="58"/>
    </location>
</feature>
<feature type="transmembrane region" description="Helical" evidence="1">
    <location>
        <begin position="78"/>
        <end position="97"/>
    </location>
</feature>
<keyword evidence="1" id="KW-1133">Transmembrane helix</keyword>
<gene>
    <name evidence="2" type="ORF">HDF25_003238</name>
</gene>
<dbReference type="Proteomes" id="UP000521017">
    <property type="component" value="Unassembled WGS sequence"/>
</dbReference>
<comment type="caution">
    <text evidence="2">The sequence shown here is derived from an EMBL/GenBank/DDBJ whole genome shotgun (WGS) entry which is preliminary data.</text>
</comment>
<name>A0A7X0J563_9SPHI</name>
<evidence type="ECO:0000313" key="3">
    <source>
        <dbReference type="Proteomes" id="UP000521017"/>
    </source>
</evidence>
<dbReference type="EMBL" id="JACHCC010000008">
    <property type="protein sequence ID" value="MBB6501075.1"/>
    <property type="molecule type" value="Genomic_DNA"/>
</dbReference>
<organism evidence="2 3">
    <name type="scientific">Pedobacter cryoconitis</name>
    <dbReference type="NCBI Taxonomy" id="188932"/>
    <lineage>
        <taxon>Bacteria</taxon>
        <taxon>Pseudomonadati</taxon>
        <taxon>Bacteroidota</taxon>
        <taxon>Sphingobacteriia</taxon>
        <taxon>Sphingobacteriales</taxon>
        <taxon>Sphingobacteriaceae</taxon>
        <taxon>Pedobacter</taxon>
    </lineage>
</organism>
<protein>
    <submittedName>
        <fullName evidence="2">Uncharacterized protein</fullName>
    </submittedName>
</protein>
<keyword evidence="1" id="KW-0812">Transmembrane</keyword>
<evidence type="ECO:0000256" key="1">
    <source>
        <dbReference type="SAM" id="Phobius"/>
    </source>
</evidence>
<keyword evidence="1" id="KW-0472">Membrane</keyword>
<evidence type="ECO:0000313" key="2">
    <source>
        <dbReference type="EMBL" id="MBB6501075.1"/>
    </source>
</evidence>
<reference evidence="2 3" key="1">
    <citation type="submission" date="2020-08" db="EMBL/GenBank/DDBJ databases">
        <title>Genomic Encyclopedia of Type Strains, Phase IV (KMG-V): Genome sequencing to study the core and pangenomes of soil and plant-associated prokaryotes.</title>
        <authorList>
            <person name="Whitman W."/>
        </authorList>
    </citation>
    <scope>NUCLEOTIDE SEQUENCE [LARGE SCALE GENOMIC DNA]</scope>
    <source>
        <strain evidence="2 3">M2T3</strain>
    </source>
</reference>
<accession>A0A7X0J563</accession>
<dbReference type="RefSeq" id="WP_184626458.1">
    <property type="nucleotide sequence ID" value="NZ_JACHCC010000008.1"/>
</dbReference>
<dbReference type="AlphaFoldDB" id="A0A7X0J563"/>
<sequence length="98" mass="11208">MINNLRVIKGLCIFYQKLIIPSLALSAVIALFMTKLVNFHTGTGIAFMLLTPVFHYFTYEVNNPGEYFFYYNLGLSKLLLWLNTFIVSVIIGLLLILI</sequence>
<proteinExistence type="predicted"/>